<accession>A0A3N4HM42</accession>
<organism evidence="2 3">
    <name type="scientific">Ascobolus immersus RN42</name>
    <dbReference type="NCBI Taxonomy" id="1160509"/>
    <lineage>
        <taxon>Eukaryota</taxon>
        <taxon>Fungi</taxon>
        <taxon>Dikarya</taxon>
        <taxon>Ascomycota</taxon>
        <taxon>Pezizomycotina</taxon>
        <taxon>Pezizomycetes</taxon>
        <taxon>Pezizales</taxon>
        <taxon>Ascobolaceae</taxon>
        <taxon>Ascobolus</taxon>
    </lineage>
</organism>
<feature type="compositionally biased region" description="Polar residues" evidence="1">
    <location>
        <begin position="42"/>
        <end position="57"/>
    </location>
</feature>
<dbReference type="Proteomes" id="UP000275078">
    <property type="component" value="Unassembled WGS sequence"/>
</dbReference>
<feature type="compositionally biased region" description="Basic and acidic residues" evidence="1">
    <location>
        <begin position="155"/>
        <end position="165"/>
    </location>
</feature>
<feature type="compositionally biased region" description="Basic and acidic residues" evidence="1">
    <location>
        <begin position="429"/>
        <end position="440"/>
    </location>
</feature>
<evidence type="ECO:0000313" key="3">
    <source>
        <dbReference type="Proteomes" id="UP000275078"/>
    </source>
</evidence>
<feature type="compositionally biased region" description="Low complexity" evidence="1">
    <location>
        <begin position="20"/>
        <end position="35"/>
    </location>
</feature>
<reference evidence="2 3" key="1">
    <citation type="journal article" date="2018" name="Nat. Ecol. Evol.">
        <title>Pezizomycetes genomes reveal the molecular basis of ectomycorrhizal truffle lifestyle.</title>
        <authorList>
            <person name="Murat C."/>
            <person name="Payen T."/>
            <person name="Noel B."/>
            <person name="Kuo A."/>
            <person name="Morin E."/>
            <person name="Chen J."/>
            <person name="Kohler A."/>
            <person name="Krizsan K."/>
            <person name="Balestrini R."/>
            <person name="Da Silva C."/>
            <person name="Montanini B."/>
            <person name="Hainaut M."/>
            <person name="Levati E."/>
            <person name="Barry K.W."/>
            <person name="Belfiori B."/>
            <person name="Cichocki N."/>
            <person name="Clum A."/>
            <person name="Dockter R.B."/>
            <person name="Fauchery L."/>
            <person name="Guy J."/>
            <person name="Iotti M."/>
            <person name="Le Tacon F."/>
            <person name="Lindquist E.A."/>
            <person name="Lipzen A."/>
            <person name="Malagnac F."/>
            <person name="Mello A."/>
            <person name="Molinier V."/>
            <person name="Miyauchi S."/>
            <person name="Poulain J."/>
            <person name="Riccioni C."/>
            <person name="Rubini A."/>
            <person name="Sitrit Y."/>
            <person name="Splivallo R."/>
            <person name="Traeger S."/>
            <person name="Wang M."/>
            <person name="Zifcakova L."/>
            <person name="Wipf D."/>
            <person name="Zambonelli A."/>
            <person name="Paolocci F."/>
            <person name="Nowrousian M."/>
            <person name="Ottonello S."/>
            <person name="Baldrian P."/>
            <person name="Spatafora J.W."/>
            <person name="Henrissat B."/>
            <person name="Nagy L.G."/>
            <person name="Aury J.M."/>
            <person name="Wincker P."/>
            <person name="Grigoriev I.V."/>
            <person name="Bonfante P."/>
            <person name="Martin F.M."/>
        </authorList>
    </citation>
    <scope>NUCLEOTIDE SEQUENCE [LARGE SCALE GENOMIC DNA]</scope>
    <source>
        <strain evidence="2 3">RN42</strain>
    </source>
</reference>
<feature type="compositionally biased region" description="Polar residues" evidence="1">
    <location>
        <begin position="514"/>
        <end position="527"/>
    </location>
</feature>
<proteinExistence type="predicted"/>
<sequence length="768" mass="83924">MGHVNSGTMREPRAVGSAANYNTVNGTGTGTNNVTKGRAPMANNNSGRSRTSHSQGPAGSKGNREGTMGQPPAAGQHRGQLDHTRDTDAGNITTTKQPFPPSSQNPKYRQHERTTPSLASNAAGSAPGAGVYEFGTSTSARFGQPVGRHAMFGQPEKRTRGREGSWEAADPIWPGLQTPMGRHDHGQVKPRQSNGGETSVYESPRARDPGPAAVPRKRQAMDLSAIDPKELAYWSNVIGSIQAMRNANPIDSEESRLIPAEHVYERRNASTYTYPMIPTPVQPTKYDVDVGNPELDHEPEDNLRRKYPDARRKTGSTTTPTQFDSMYNIAPAPAEAAVRRPGNSNGSLDQRRAARRTTVAPHGQMAIGSKNVSDDHDFPSGFRPPMALPTERAPVAKTPRRGEQRQLSSSAGLSDVEEDNDEARKHRSRAQDPSHMHTDNRMITPNPDPLQPVRDGTNFNTRRSDREKDGRARDAGDHEPRPRSPDVHEELIPVPPQGSASGSNSTKNRRKSMPASTGNKPKGISSNDEQKKAHKSTPAAASHESRSMDVGSSLKPRPVPENTHRTATVPYPFDAKARERADEYNDYATGADTFLIPKRTMTTFVPICFYDDHQHTGETGVVYSSNDNDFSCCPEKPSLSIGKVMEVKIKMFQSFTRGWGPVAVPISYTQGNEGMLIGYLMDRDDTIRGLLSSTHQMIGHLVWDKLLRFGTTSIAHGRIKFSTTTCPGHGTDAGSASETGHNRHLKPADTVRLPEDQKTGGGRYNRDR</sequence>
<protein>
    <submittedName>
        <fullName evidence="2">Uncharacterized protein</fullName>
    </submittedName>
</protein>
<feature type="compositionally biased region" description="Low complexity" evidence="1">
    <location>
        <begin position="117"/>
        <end position="126"/>
    </location>
</feature>
<feature type="compositionally biased region" description="Basic and acidic residues" evidence="1">
    <location>
        <begin position="79"/>
        <end position="88"/>
    </location>
</feature>
<dbReference type="AlphaFoldDB" id="A0A3N4HM42"/>
<evidence type="ECO:0000313" key="2">
    <source>
        <dbReference type="EMBL" id="RPA74829.1"/>
    </source>
</evidence>
<dbReference type="EMBL" id="ML119779">
    <property type="protein sequence ID" value="RPA74829.1"/>
    <property type="molecule type" value="Genomic_DNA"/>
</dbReference>
<keyword evidence="3" id="KW-1185">Reference proteome</keyword>
<feature type="region of interest" description="Disordered" evidence="1">
    <location>
        <begin position="725"/>
        <end position="768"/>
    </location>
</feature>
<name>A0A3N4HM42_ASCIM</name>
<feature type="compositionally biased region" description="Polar residues" evidence="1">
    <location>
        <begin position="190"/>
        <end position="201"/>
    </location>
</feature>
<feature type="region of interest" description="Disordered" evidence="1">
    <location>
        <begin position="139"/>
        <end position="217"/>
    </location>
</feature>
<evidence type="ECO:0000256" key="1">
    <source>
        <dbReference type="SAM" id="MobiDB-lite"/>
    </source>
</evidence>
<feature type="compositionally biased region" description="Basic and acidic residues" evidence="1">
    <location>
        <begin position="746"/>
        <end position="768"/>
    </location>
</feature>
<feature type="compositionally biased region" description="Basic and acidic residues" evidence="1">
    <location>
        <begin position="462"/>
        <end position="491"/>
    </location>
</feature>
<gene>
    <name evidence="2" type="ORF">BJ508DRAFT_418411</name>
</gene>
<feature type="compositionally biased region" description="Basic and acidic residues" evidence="1">
    <location>
        <begin position="294"/>
        <end position="312"/>
    </location>
</feature>
<feature type="region of interest" description="Disordered" evidence="1">
    <location>
        <begin position="1"/>
        <end position="126"/>
    </location>
</feature>
<feature type="region of interest" description="Disordered" evidence="1">
    <location>
        <begin position="292"/>
        <end position="567"/>
    </location>
</feature>
<feature type="compositionally biased region" description="Polar residues" evidence="1">
    <location>
        <begin position="315"/>
        <end position="325"/>
    </location>
</feature>